<proteinExistence type="predicted"/>
<organism evidence="2 3">
    <name type="scientific">Pseudomonas fluorescens</name>
    <dbReference type="NCBI Taxonomy" id="294"/>
    <lineage>
        <taxon>Bacteria</taxon>
        <taxon>Pseudomonadati</taxon>
        <taxon>Pseudomonadota</taxon>
        <taxon>Gammaproteobacteria</taxon>
        <taxon>Pseudomonadales</taxon>
        <taxon>Pseudomonadaceae</taxon>
        <taxon>Pseudomonas</taxon>
    </lineage>
</organism>
<gene>
    <name evidence="2" type="ORF">BK672_24565</name>
</gene>
<accession>A0A423MTI7</accession>
<dbReference type="Proteomes" id="UP000283650">
    <property type="component" value="Unassembled WGS sequence"/>
</dbReference>
<dbReference type="InterPro" id="IPR008964">
    <property type="entry name" value="Invasin/intimin_cell_adhesion"/>
</dbReference>
<name>A0A423MTI7_PSEFL</name>
<evidence type="ECO:0000313" key="2">
    <source>
        <dbReference type="EMBL" id="RON88667.1"/>
    </source>
</evidence>
<evidence type="ECO:0000256" key="1">
    <source>
        <dbReference type="SAM" id="MobiDB-lite"/>
    </source>
</evidence>
<protein>
    <submittedName>
        <fullName evidence="2">Uncharacterized protein</fullName>
    </submittedName>
</protein>
<dbReference type="SUPFAM" id="SSF49373">
    <property type="entry name" value="Invasin/intimin cell-adhesion fragments"/>
    <property type="match status" value="1"/>
</dbReference>
<evidence type="ECO:0000313" key="3">
    <source>
        <dbReference type="Proteomes" id="UP000283650"/>
    </source>
</evidence>
<dbReference type="EMBL" id="MOBY01000032">
    <property type="protein sequence ID" value="RON88667.1"/>
    <property type="molecule type" value="Genomic_DNA"/>
</dbReference>
<sequence>MVELYEYDQREWVIGTGAVGEDGTWTVPLTKPLSMTESFAMTALQIYEGVPSRWAVYTHFAVLFAPQIIQASVYSNRKISVSGGGGLKDATLEIWLDDKSKGIQLTTTVWQDGAWLAISAEAWPPGKHLITAKQIGPVSGQSSAWSPTNVVSVKPPTPQIEFLPDYSSVKQVLKITDVWPESATLQIFTETDEPVAGTFNGSTRTFTPSGEWPVGVTKIKAVQAVGGVASDSSRLEYVKIRPSSPIIEPPSVPITARQTLSIKSVSLDATLLEMFNEVDVRVAGEFTGSGTTRIFTSAQEWSVSTQVKIVQTVGGVASRPSELVPIVVKLFIAPPPDPAAEKELLAISFASSASNDLQMFMQGGGRVEGSFSDSGSVRYFTPAAAWKAGKTTVKVVQTVGNVGNTSNLVTVAVQPSKLSIAVPPTFVSARYVLTLVEAPSVDAPGKLLMLTAAGETVTGEFSTETPRRFKPLPPWPAGKNAIMAVQTVDGVPSDPSSVVTFLVQPSQPEIDQPPKPAVPRQRLNITGVVPGAVTLQMFTEDGAAVEGDFTGTGASRTFTPTADWAGTRVINVVQTVDGAASSPSVLVTVYAPPQKPVIEQPPIPAASRQMLTIKDVAGGVDTLRMSTESGSRLVGEFRPSSNNVTFTPRFGWAPGRTSVKVVQVASGVSSEPSDLVCVVMRPYKPGIRQPLNPVSSQQQLTITSVMSGDVTLQMFTEDGETVPGYFAGSDGLRTFTPAIGWSGTTKVKAVQAVDDVFSDPSDLVTVVVAAELPKPEITHPLPQTSHLADVWVEGTCVAGATVAVQDASGKPVQGKVTYDAITWFFEFPWQPGQQRITAQQSVNGETSGFADVLEFYIKPPKPAIVPPAVPVALKQALNITGVASAAVSLKMLTDNDDPVAGAFTGSEAERTFTPAADWAHGENTVKALQTVNGVDSDASDTCTFIVGGADRPDPPRFQRPQRGSGTSRYPTIQVVGLPGALHTVRLVGGVTLCEDTADDDGILEFTLVNPLMPGTNELQGKQASNGPDSDWSAPHPFTVHAPPATPVIRVPGANGNALRRPRIQGAGETGGQIVLRHVAEPEPPFAFIDGSATWSWKAEEEWDVDTYDIQAQQIADGDCSEWTQPHRFHVVESLYGIGDAIPVLGTPVVGTGQSVVLRVQVIAADNGQAVEGVKVQWRLKGELEPLTETTTDFKGWTQYSYTPDTIGRREILADITEANEGVVMTETYEVNAVQQDEWVNEAELYLDGQRVDLAVSDLLLLRKSLPYTLELKINDGSVLIGSTVTLQNLWGGKERGLTFVPSLGIPQVIEEGLSVQWHIFAEEANDGIFGLNLTCPVLPDWQLPGRVEASVTEMVNVAFDSFAQVFGGNPVYPCLGATHTVTVKPKQFSTVIGQNVTLELSDGAAELGVIVSPDTPQILGSEGVSWRLSCVDSRKNGDFAVWLKVQAWSSESAALPMSLGHNKVKISEKYGPADEAGGWGRYGVRARSTFTDLPAGNVSVTVVFPQGQPTLRETGEDGWLYVRYDGDIPTLSIFNHYDGSSVKP</sequence>
<comment type="caution">
    <text evidence="2">The sequence shown here is derived from an EMBL/GenBank/DDBJ whole genome shotgun (WGS) entry which is preliminary data.</text>
</comment>
<reference evidence="2 3" key="1">
    <citation type="submission" date="2016-10" db="EMBL/GenBank/DDBJ databases">
        <title>Comparative genome analysis of multiple Pseudomonas spp. focuses on biocontrol and plant growth promoting traits.</title>
        <authorList>
            <person name="Tao X.-Y."/>
            <person name="Taylor C.G."/>
        </authorList>
    </citation>
    <scope>NUCLEOTIDE SEQUENCE [LARGE SCALE GENOMIC DNA]</scope>
    <source>
        <strain evidence="2 3">2F9</strain>
    </source>
</reference>
<feature type="region of interest" description="Disordered" evidence="1">
    <location>
        <begin position="947"/>
        <end position="970"/>
    </location>
</feature>